<proteinExistence type="predicted"/>
<evidence type="ECO:0000256" key="1">
    <source>
        <dbReference type="SAM" id="MobiDB-lite"/>
    </source>
</evidence>
<keyword evidence="3" id="KW-1185">Reference proteome</keyword>
<comment type="caution">
    <text evidence="2">The sequence shown here is derived from an EMBL/GenBank/DDBJ whole genome shotgun (WGS) entry which is preliminary data.</text>
</comment>
<name>A0A327L3M7_9BRAD</name>
<dbReference type="EMBL" id="NPEX01000045">
    <property type="protein sequence ID" value="RAI44433.1"/>
    <property type="molecule type" value="Genomic_DNA"/>
</dbReference>
<protein>
    <submittedName>
        <fullName evidence="2">Uncharacterized protein</fullName>
    </submittedName>
</protein>
<accession>A0A327L3M7</accession>
<reference evidence="2 3" key="1">
    <citation type="submission" date="2017-07" db="EMBL/GenBank/DDBJ databases">
        <title>Draft Genome Sequences of Select Purple Nonsulfur Bacteria.</title>
        <authorList>
            <person name="Lasarre B."/>
            <person name="Mckinlay J.B."/>
        </authorList>
    </citation>
    <scope>NUCLEOTIDE SEQUENCE [LARGE SCALE GENOMIC DNA]</scope>
    <source>
        <strain evidence="2 3">DSM 5909</strain>
    </source>
</reference>
<feature type="compositionally biased region" description="Basic and acidic residues" evidence="1">
    <location>
        <begin position="59"/>
        <end position="74"/>
    </location>
</feature>
<dbReference type="AlphaFoldDB" id="A0A327L3M7"/>
<organism evidence="2 3">
    <name type="scientific">Rhodoplanes roseus</name>
    <dbReference type="NCBI Taxonomy" id="29409"/>
    <lineage>
        <taxon>Bacteria</taxon>
        <taxon>Pseudomonadati</taxon>
        <taxon>Pseudomonadota</taxon>
        <taxon>Alphaproteobacteria</taxon>
        <taxon>Hyphomicrobiales</taxon>
        <taxon>Nitrobacteraceae</taxon>
        <taxon>Rhodoplanes</taxon>
    </lineage>
</organism>
<evidence type="ECO:0000313" key="2">
    <source>
        <dbReference type="EMBL" id="RAI44433.1"/>
    </source>
</evidence>
<sequence>MGGSWAVWLDWYAEIYTGVKHDEAWDACFVDLDPDDPLPWDDGPKAVNERIAARLAKLKERQQEGPEPETEQKANDLPPGIPRIRPAAIEPVWRGEKLLIAPEPLPADLDPASLAGALAALKDELADLADLVADYPQLDQRPPAYLRQIAGRIPASAPTQAELFRLGHAKEVLDHFRCIVDTEWPDLLAVRYHALLLQFDRTARQFPKWRAFIQNAARASLTSDQIEEVPLLVEPIAAALESAEGQSVVDPAIPRALRALARPIGLTEQEAEALDDAMDALAFDVLESINNILKSLVEPLLGAAVGTGAAVKRYAKGFLTEADKSVEKQFKQWGKDVGPALDHLLKKLKKVTVYGGGTATGSGFLLPRLYQVFPEQFGWAEPVLKFLGLI</sequence>
<dbReference type="Proteomes" id="UP000249130">
    <property type="component" value="Unassembled WGS sequence"/>
</dbReference>
<evidence type="ECO:0000313" key="3">
    <source>
        <dbReference type="Proteomes" id="UP000249130"/>
    </source>
</evidence>
<feature type="region of interest" description="Disordered" evidence="1">
    <location>
        <begin position="59"/>
        <end position="81"/>
    </location>
</feature>
<gene>
    <name evidence="2" type="ORF">CH341_09180</name>
</gene>